<protein>
    <submittedName>
        <fullName evidence="2">Uncharacterized protein</fullName>
    </submittedName>
</protein>
<feature type="region of interest" description="Disordered" evidence="1">
    <location>
        <begin position="1312"/>
        <end position="1331"/>
    </location>
</feature>
<feature type="region of interest" description="Disordered" evidence="1">
    <location>
        <begin position="1207"/>
        <end position="1226"/>
    </location>
</feature>
<feature type="compositionally biased region" description="Polar residues" evidence="1">
    <location>
        <begin position="234"/>
        <end position="246"/>
    </location>
</feature>
<name>A0A640KPE6_LEITA</name>
<dbReference type="EMBL" id="BLBS01000046">
    <property type="protein sequence ID" value="GET91131.1"/>
    <property type="molecule type" value="Genomic_DNA"/>
</dbReference>
<keyword evidence="3" id="KW-1185">Reference proteome</keyword>
<accession>A0A640KPE6</accession>
<sequence length="1669" mass="177638">MSSAGQNICSGGHRGRNHSRTDKTQADIKSAAHFDPNSNDYANDLKLLPLCAQISNMQFDGQSPSETFTSAVLGADFSHAPGTGVSFTSFSTSTDSLRQPSQVPSALSFHNLHSDGKAAVDGSPRTHDRDNEDRRWRKEKSGFSQQDCQTSRDIRSPPWPMNNYPLSSFGCHKVAPAPLSSFVTAPYSDVTLQGVSGAYSNYLSGVFGTSEYRDGALQAATALPQSVAGKGASSVLQQAHHSSHGGTANAGGERCSNIATADGNEYVMSPPHPLQALLYQQQQESTAQVNGFMPFGSPRTNALRELKPSSTTNNTSTMSAMSACLMQLMSRSGNSTDGQTTPSPLPQPLFALNSLPSSLLSTNLMPQVPQNRNIIKPYETLRAQPFVTSGAGIVYANAPLEGSTATKSLTSTRVAGNSHISPDDVFFGSLGQTSFHPHHFTAPSHHQTVPTKDSDREAQRRTFAPAALLAAMNPLCYGFSSLSNSGAVSSPVLPASMYSPCTGAVTYSQPGLLLPTQAAAVQSQYPLKPTRSAGKRHTSRGRVQRSATEDHDTSGGGNNRKSSRRQQGDDSDHARNQNDAAAHKVADAQPEPKNGANFLVGAWYEGVVKRYNPLRGFGFLTCTHELHVDLHSCERACTRQADAVYEKQLQRELEEAAAVVTADTRTALQSAKGGEREQDEQKLQSLSDSRVTLPGDTRAAPLLASNDAVKERDRGRPHLPVTTDDHSDSDDDAVASASTTGTKEADVSDAADASLSSATVTASTSKAHGTVVYSTMQWYLRMVDAAAKRTCTEEAAAMRNSEDDAYDGKHNCLVSLDDFGMLEREPAQLGDIFVHHSSISMEGFRVFVQGTAVRFSVAVLMGTVQAVDVIPLGPEWEKPLSLEELAQPPLYKVTPTAATVLRYHRVGGIPVQWSDMAVVPSPAIPNSVEGSSELMIVRVPPKTGQTRFQKAVTSTRSGSTTEREAVSITSTTTASTNDDVDTSQSTHKTELVGPMLSTVATARTQVSDENPNESMYTYPNDALRGGPQLFDVVHSYGTAATLLAMETEEQTVLQENPGSPGMATIPPAPAEKREVLDEKTKVTQPATLSAEEVKRLANSTPLENMPSNSLNREPSALCVDGLTNSKRDRMSGEGNTGDTATQTSARDTRNRRMTTATTTNLMRSGGYKTGVHSSAAQNSMDEQKDRCGCVSHTTGIHSLGECKRSVSSNSVDEQTSSYPNGHDATSMADKDLCEVDEGTAALDRNNTPAVAHSTGPVHEGHEGPCRFHGNQEYSTDGAAASMQEAAVLPANGDFSDSRPHEDVDVYEVDVRSHSGGGIDEDKNGSLSTTTTSANEMSDAIPVAEPEQAEVFTLDIPNERAQASMMHKTAFKLLPLHSLQSMVKTETLNPVSRSRVGCGATAHVPEMLPPISAGDVDGSSSRNMHEKDRVAEASDSRGATDHGSNSPETGAAHLTVDAVNGNGDMACRRTRTPTKGSSVGGQQKRPKKKTVPALMMVDVTSLPPKLAAQVPPGVVIIALPHDTVKRLKIKAMSVPRGSTSEPASPRFTEVQFAIPASGGPSASCSKAHLAFHGLVQTTEAGHVSCSRALRSDSSSSSVPAHGHSGRAGIELHRQRMVAMDKGPTSIGSTSLVESVECSDLCSPQNGGSLFPFTMTPPQSQPALQPYRTHR</sequence>
<evidence type="ECO:0000313" key="2">
    <source>
        <dbReference type="EMBL" id="GET91131.1"/>
    </source>
</evidence>
<feature type="region of interest" description="Disordered" evidence="1">
    <location>
        <begin position="233"/>
        <end position="254"/>
    </location>
</feature>
<organism evidence="2 3">
    <name type="scientific">Leishmania tarentolae</name>
    <name type="common">Sauroleishmania tarentolae</name>
    <dbReference type="NCBI Taxonomy" id="5689"/>
    <lineage>
        <taxon>Eukaryota</taxon>
        <taxon>Discoba</taxon>
        <taxon>Euglenozoa</taxon>
        <taxon>Kinetoplastea</taxon>
        <taxon>Metakinetoplastina</taxon>
        <taxon>Trypanosomatida</taxon>
        <taxon>Trypanosomatidae</taxon>
        <taxon>Leishmaniinae</taxon>
        <taxon>Leishmania</taxon>
        <taxon>lizard Leishmania</taxon>
    </lineage>
</organism>
<reference evidence="2" key="1">
    <citation type="submission" date="2019-11" db="EMBL/GenBank/DDBJ databases">
        <title>Leishmania tarentolae CDS.</title>
        <authorList>
            <person name="Goto Y."/>
            <person name="Yamagishi J."/>
        </authorList>
    </citation>
    <scope>NUCLEOTIDE SEQUENCE [LARGE SCALE GENOMIC DNA]</scope>
    <source>
        <strain evidence="2">Parrot Tar II</strain>
    </source>
</reference>
<dbReference type="Proteomes" id="UP000419144">
    <property type="component" value="Unassembled WGS sequence"/>
</dbReference>
<feature type="region of interest" description="Disordered" evidence="1">
    <location>
        <begin position="526"/>
        <end position="592"/>
    </location>
</feature>
<feature type="compositionally biased region" description="Basic and acidic residues" evidence="1">
    <location>
        <begin position="1422"/>
        <end position="1439"/>
    </location>
</feature>
<feature type="region of interest" description="Disordered" evidence="1">
    <location>
        <begin position="1074"/>
        <end position="1155"/>
    </location>
</feature>
<feature type="compositionally biased region" description="Basic and acidic residues" evidence="1">
    <location>
        <begin position="114"/>
        <end position="141"/>
    </location>
</feature>
<feature type="compositionally biased region" description="Basic residues" evidence="1">
    <location>
        <begin position="533"/>
        <end position="543"/>
    </location>
</feature>
<feature type="region of interest" description="Disordered" evidence="1">
    <location>
        <begin position="1650"/>
        <end position="1669"/>
    </location>
</feature>
<feature type="compositionally biased region" description="Polar residues" evidence="1">
    <location>
        <begin position="1097"/>
        <end position="1112"/>
    </location>
</feature>
<feature type="region of interest" description="Disordered" evidence="1">
    <location>
        <begin position="1406"/>
        <end position="1488"/>
    </location>
</feature>
<feature type="compositionally biased region" description="Basic and acidic residues" evidence="1">
    <location>
        <begin position="673"/>
        <end position="682"/>
    </location>
</feature>
<feature type="compositionally biased region" description="Basic and acidic residues" evidence="1">
    <location>
        <begin position="566"/>
        <end position="586"/>
    </location>
</feature>
<feature type="region of interest" description="Disordered" evidence="1">
    <location>
        <begin position="114"/>
        <end position="159"/>
    </location>
</feature>
<feature type="region of interest" description="Disordered" evidence="1">
    <location>
        <begin position="951"/>
        <end position="988"/>
    </location>
</feature>
<comment type="caution">
    <text evidence="2">The sequence shown here is derived from an EMBL/GenBank/DDBJ whole genome shotgun (WGS) entry which is preliminary data.</text>
</comment>
<feature type="compositionally biased region" description="Polar residues" evidence="1">
    <location>
        <begin position="1207"/>
        <end position="1219"/>
    </location>
</feature>
<dbReference type="InterPro" id="IPR012340">
    <property type="entry name" value="NA-bd_OB-fold"/>
</dbReference>
<feature type="region of interest" description="Disordered" evidence="1">
    <location>
        <begin position="1"/>
        <end position="25"/>
    </location>
</feature>
<dbReference type="VEuPathDB" id="TriTrypDB:LtaPh_3113100"/>
<evidence type="ECO:0000256" key="1">
    <source>
        <dbReference type="SAM" id="MobiDB-lite"/>
    </source>
</evidence>
<feature type="region of interest" description="Disordered" evidence="1">
    <location>
        <begin position="668"/>
        <end position="751"/>
    </location>
</feature>
<dbReference type="OrthoDB" id="266852at2759"/>
<evidence type="ECO:0000313" key="3">
    <source>
        <dbReference type="Proteomes" id="UP000419144"/>
    </source>
</evidence>
<gene>
    <name evidence="2" type="ORF">LtaPh_3113100</name>
</gene>
<dbReference type="Gene3D" id="2.40.50.140">
    <property type="entry name" value="Nucleic acid-binding proteins"/>
    <property type="match status" value="1"/>
</dbReference>
<proteinExistence type="predicted"/>